<accession>A0A4Q4PX13</accession>
<gene>
    <name evidence="11" type="ORF">AA0113_g12475</name>
</gene>
<feature type="chain" id="PRO_5020833583" description="Mid2 domain-containing protein" evidence="10">
    <location>
        <begin position="21"/>
        <end position="122"/>
    </location>
</feature>
<evidence type="ECO:0000256" key="9">
    <source>
        <dbReference type="SAM" id="Phobius"/>
    </source>
</evidence>
<keyword evidence="12" id="KW-1185">Reference proteome</keyword>
<evidence type="ECO:0000313" key="12">
    <source>
        <dbReference type="Proteomes" id="UP000293823"/>
    </source>
</evidence>
<feature type="signal peptide" evidence="10">
    <location>
        <begin position="1"/>
        <end position="20"/>
    </location>
</feature>
<dbReference type="GO" id="GO:0005886">
    <property type="term" value="C:plasma membrane"/>
    <property type="evidence" value="ECO:0007669"/>
    <property type="project" value="UniProtKB-ARBA"/>
</dbReference>
<evidence type="ECO:0000256" key="8">
    <source>
        <dbReference type="SAM" id="MobiDB-lite"/>
    </source>
</evidence>
<reference evidence="12" key="1">
    <citation type="journal article" date="2019" name="bioRxiv">
        <title>Genomics, evolutionary history and diagnostics of the Alternaria alternata species group including apple and Asian pear pathotypes.</title>
        <authorList>
            <person name="Armitage A.D."/>
            <person name="Cockerton H.M."/>
            <person name="Sreenivasaprasad S."/>
            <person name="Woodhall J.W."/>
            <person name="Lane C.R."/>
            <person name="Harrison R.J."/>
            <person name="Clarkson J.P."/>
        </authorList>
    </citation>
    <scope>NUCLEOTIDE SEQUENCE [LARGE SCALE GENOMIC DNA]</scope>
    <source>
        <strain evidence="12">RGR 97.0016</strain>
    </source>
</reference>
<keyword evidence="7" id="KW-0325">Glycoprotein</keyword>
<organism evidence="11 12">
    <name type="scientific">Alternaria arborescens</name>
    <dbReference type="NCBI Taxonomy" id="156630"/>
    <lineage>
        <taxon>Eukaryota</taxon>
        <taxon>Fungi</taxon>
        <taxon>Dikarya</taxon>
        <taxon>Ascomycota</taxon>
        <taxon>Pezizomycotina</taxon>
        <taxon>Dothideomycetes</taxon>
        <taxon>Pleosporomycetidae</taxon>
        <taxon>Pleosporales</taxon>
        <taxon>Pleosporineae</taxon>
        <taxon>Pleosporaceae</taxon>
        <taxon>Alternaria</taxon>
        <taxon>Alternaria sect. Alternaria</taxon>
    </lineage>
</organism>
<evidence type="ECO:0000256" key="3">
    <source>
        <dbReference type="ARBA" id="ARBA00022729"/>
    </source>
</evidence>
<proteinExistence type="predicted"/>
<keyword evidence="6 9" id="KW-0472">Membrane</keyword>
<evidence type="ECO:0000256" key="2">
    <source>
        <dbReference type="ARBA" id="ARBA00022692"/>
    </source>
</evidence>
<dbReference type="GO" id="GO:0007155">
    <property type="term" value="P:cell adhesion"/>
    <property type="evidence" value="ECO:0007669"/>
    <property type="project" value="UniProtKB-KW"/>
</dbReference>
<evidence type="ECO:0000256" key="7">
    <source>
        <dbReference type="ARBA" id="ARBA00023180"/>
    </source>
</evidence>
<evidence type="ECO:0000256" key="6">
    <source>
        <dbReference type="ARBA" id="ARBA00023136"/>
    </source>
</evidence>
<feature type="transmembrane region" description="Helical" evidence="9">
    <location>
        <begin position="48"/>
        <end position="72"/>
    </location>
</feature>
<comment type="subcellular location">
    <subcellularLocation>
        <location evidence="1">Membrane</location>
        <topology evidence="1">Single-pass type I membrane protein</topology>
    </subcellularLocation>
</comment>
<dbReference type="InterPro" id="IPR013836">
    <property type="entry name" value="CD34/Podocalyxin"/>
</dbReference>
<feature type="compositionally biased region" description="Polar residues" evidence="8">
    <location>
        <begin position="112"/>
        <end position="122"/>
    </location>
</feature>
<evidence type="ECO:0000256" key="5">
    <source>
        <dbReference type="ARBA" id="ARBA00022989"/>
    </source>
</evidence>
<sequence length="122" mass="13749">METAIILKVLLLGLFGQSFAFPLLSRGEKIVRNSYTSSRKKSSRKVSVGVLVAIVIIAVFLVLVVAVIYFIWRRIQQRKLQSQPTLEPGRATGNEQQQQYYVPPPPPAQLGMDQQQPYQTGY</sequence>
<comment type="caution">
    <text evidence="11">The sequence shown here is derived from an EMBL/GenBank/DDBJ whole genome shotgun (WGS) entry which is preliminary data.</text>
</comment>
<evidence type="ECO:0000256" key="10">
    <source>
        <dbReference type="SAM" id="SignalP"/>
    </source>
</evidence>
<keyword evidence="4" id="KW-0130">Cell adhesion</keyword>
<dbReference type="AlphaFoldDB" id="A0A4Q4PX13"/>
<evidence type="ECO:0000256" key="1">
    <source>
        <dbReference type="ARBA" id="ARBA00004479"/>
    </source>
</evidence>
<keyword evidence="2 9" id="KW-0812">Transmembrane</keyword>
<keyword evidence="5 9" id="KW-1133">Transmembrane helix</keyword>
<dbReference type="Pfam" id="PF06365">
    <property type="entry name" value="CD34_antigen"/>
    <property type="match status" value="1"/>
</dbReference>
<keyword evidence="3 10" id="KW-0732">Signal</keyword>
<evidence type="ECO:0008006" key="13">
    <source>
        <dbReference type="Google" id="ProtNLM"/>
    </source>
</evidence>
<evidence type="ECO:0000256" key="4">
    <source>
        <dbReference type="ARBA" id="ARBA00022889"/>
    </source>
</evidence>
<dbReference type="Proteomes" id="UP000293823">
    <property type="component" value="Unassembled WGS sequence"/>
</dbReference>
<dbReference type="EMBL" id="PEJP01000101">
    <property type="protein sequence ID" value="RYO26429.1"/>
    <property type="molecule type" value="Genomic_DNA"/>
</dbReference>
<protein>
    <recommendedName>
        <fullName evidence="13">Mid2 domain-containing protein</fullName>
    </recommendedName>
</protein>
<feature type="region of interest" description="Disordered" evidence="8">
    <location>
        <begin position="79"/>
        <end position="122"/>
    </location>
</feature>
<name>A0A4Q4PX13_9PLEO</name>
<evidence type="ECO:0000313" key="11">
    <source>
        <dbReference type="EMBL" id="RYO26429.1"/>
    </source>
</evidence>